<sequence length="908" mass="104078">MSWDGADDQWRTSTSEHFQVHYLARHEAMAQRSLTIAEQVHDELLPFFKFAPQQRTEMVLVDDFDFSNGWATPLPFAQIRLFASPPQQISSLEHNDDWLQSLIRHEYVHVLHMELEGGVVASGRKVFGRAGLWLVPPLTLFPHAFTPSMMLEGLAVYLETNHEQGFGRLQSSYYSMQMREEVDSGQLDAMNSVILAQREWPTNRAYLYGAYFVEFLADRFGEERLQAFLHGYARQIMPYFLLDSYLRSYFGQPLESLWQQYQIWLQQRFGDELAELQQQQTTSELLTVASRRRQPTASDGEHLWYVESNGEDRPRVMQLIGQQAPQFIAWADGIQALAVNDQGQLAATRLLSYADGRAWSDLFVLHEGDWQRVTQQQRLRALQWDAAHQRWLATRSVDGLSELVAVTASGEVTTLWRGQHGEVLGELAVRSDGVIVAAHKPRAQGWNLARFVGHWQALTNSQAVENSPAFLPDGRVVFSADYDGVFDLWALTLDTEELPLQRLSQVASGAFAPQAWRGQLVWQQYGHSGFQLRVADIHELAAFSLQQWQGDYDYQWISGNDYPSRDYSPWPTLRPRYWLPYWSANDDQSYVGFSTSGQDALARHNYSARLSYDLQQQQTDWALSYGMDNRWLLSWQRSHRIDDVGFAELTRREDLLVLARQNLWASFEDKWRWHIGISHEYERWVRGEGPVTFDRAGLRESLLGIATTFDNRQSYLNVPGTGWGTYSLLVAESNDVLNSDYDGMRYQWEGRHTFDLPGRKTLTLAALAGYAEDQAQPFRLGGSDFAVEGALLGRDEFSLRGYGSSAAIGQNLYRTQVSYRHWLGRVERNWDTLPLGMGDWYGNLFVEQGGAWFDDNKRPDMAAAGAELTAELILGYRLLLPVSAGVAYGFDQQRDGDWELYWRLGLSF</sequence>
<evidence type="ECO:0008006" key="3">
    <source>
        <dbReference type="Google" id="ProtNLM"/>
    </source>
</evidence>
<accession>A0A222FJ05</accession>
<dbReference type="KEGG" id="bsan:CHH28_10210"/>
<keyword evidence="2" id="KW-1185">Reference proteome</keyword>
<proteinExistence type="predicted"/>
<evidence type="ECO:0000313" key="1">
    <source>
        <dbReference type="EMBL" id="ASP39027.1"/>
    </source>
</evidence>
<reference evidence="1 2" key="1">
    <citation type="submission" date="2017-07" db="EMBL/GenBank/DDBJ databases">
        <title>Annotated genome sequence of Bacterioplanes sanyensis isolated from Red Sea.</title>
        <authorList>
            <person name="Rehman Z.U."/>
        </authorList>
    </citation>
    <scope>NUCLEOTIDE SEQUENCE [LARGE SCALE GENOMIC DNA]</scope>
    <source>
        <strain evidence="1 2">NV9</strain>
    </source>
</reference>
<gene>
    <name evidence="1" type="ORF">CHH28_10210</name>
</gene>
<evidence type="ECO:0000313" key="2">
    <source>
        <dbReference type="Proteomes" id="UP000202440"/>
    </source>
</evidence>
<dbReference type="Gene3D" id="2.120.10.30">
    <property type="entry name" value="TolB, C-terminal domain"/>
    <property type="match status" value="1"/>
</dbReference>
<name>A0A222FJ05_9GAMM</name>
<dbReference type="SUPFAM" id="SSF82171">
    <property type="entry name" value="DPP6 N-terminal domain-like"/>
    <property type="match status" value="1"/>
</dbReference>
<dbReference type="InterPro" id="IPR011042">
    <property type="entry name" value="6-blade_b-propeller_TolB-like"/>
</dbReference>
<organism evidence="1 2">
    <name type="scientific">Bacterioplanes sanyensis</name>
    <dbReference type="NCBI Taxonomy" id="1249553"/>
    <lineage>
        <taxon>Bacteria</taxon>
        <taxon>Pseudomonadati</taxon>
        <taxon>Pseudomonadota</taxon>
        <taxon>Gammaproteobacteria</taxon>
        <taxon>Oceanospirillales</taxon>
        <taxon>Oceanospirillaceae</taxon>
        <taxon>Bacterioplanes</taxon>
    </lineage>
</organism>
<dbReference type="EMBL" id="CP022530">
    <property type="protein sequence ID" value="ASP39027.1"/>
    <property type="molecule type" value="Genomic_DNA"/>
</dbReference>
<protein>
    <recommendedName>
        <fullName evidence="3">Bacterial surface antigen (D15) domain-containing protein</fullName>
    </recommendedName>
</protein>
<dbReference type="Proteomes" id="UP000202440">
    <property type="component" value="Chromosome"/>
</dbReference>
<dbReference type="AlphaFoldDB" id="A0A222FJ05"/>